<dbReference type="Pfam" id="PF11919">
    <property type="entry name" value="PSME4_C"/>
    <property type="match status" value="1"/>
</dbReference>
<dbReference type="GO" id="GO:0005634">
    <property type="term" value="C:nucleus"/>
    <property type="evidence" value="ECO:0007669"/>
    <property type="project" value="TreeGrafter"/>
</dbReference>
<dbReference type="GO" id="GO:0010499">
    <property type="term" value="P:proteasomal ubiquitin-independent protein catabolic process"/>
    <property type="evidence" value="ECO:0007669"/>
    <property type="project" value="TreeGrafter"/>
</dbReference>
<dbReference type="InterPro" id="IPR035309">
    <property type="entry name" value="PSME4"/>
</dbReference>
<evidence type="ECO:0000259" key="1">
    <source>
        <dbReference type="Pfam" id="PF11919"/>
    </source>
</evidence>
<evidence type="ECO:0000313" key="3">
    <source>
        <dbReference type="Proteomes" id="UP000440578"/>
    </source>
</evidence>
<organism evidence="2 3">
    <name type="scientific">Amphibalanus amphitrite</name>
    <name type="common">Striped barnacle</name>
    <name type="synonym">Balanus amphitrite</name>
    <dbReference type="NCBI Taxonomy" id="1232801"/>
    <lineage>
        <taxon>Eukaryota</taxon>
        <taxon>Metazoa</taxon>
        <taxon>Ecdysozoa</taxon>
        <taxon>Arthropoda</taxon>
        <taxon>Crustacea</taxon>
        <taxon>Multicrustacea</taxon>
        <taxon>Cirripedia</taxon>
        <taxon>Thoracica</taxon>
        <taxon>Thoracicalcarea</taxon>
        <taxon>Balanomorpha</taxon>
        <taxon>Balanoidea</taxon>
        <taxon>Balanidae</taxon>
        <taxon>Amphibalaninae</taxon>
        <taxon>Amphibalanus</taxon>
    </lineage>
</organism>
<feature type="domain" description="Proteasome activator complex subunit 4 C-terminal" evidence="1">
    <location>
        <begin position="84"/>
        <end position="170"/>
    </location>
</feature>
<keyword evidence="2" id="KW-0647">Proteasome</keyword>
<reference evidence="2 3" key="1">
    <citation type="submission" date="2019-07" db="EMBL/GenBank/DDBJ databases">
        <title>Draft genome assembly of a fouling barnacle, Amphibalanus amphitrite (Darwin, 1854): The first reference genome for Thecostraca.</title>
        <authorList>
            <person name="Kim W."/>
        </authorList>
    </citation>
    <scope>NUCLEOTIDE SEQUENCE [LARGE SCALE GENOMIC DNA]</scope>
    <source>
        <strain evidence="2">SNU_AA5</strain>
        <tissue evidence="2">Soma without cirri and trophi</tissue>
    </source>
</reference>
<dbReference type="PANTHER" id="PTHR32170:SF3">
    <property type="entry name" value="PROTEASOME ACTIVATOR COMPLEX SUBUNIT 4"/>
    <property type="match status" value="1"/>
</dbReference>
<evidence type="ECO:0000313" key="2">
    <source>
        <dbReference type="EMBL" id="KAF0295635.1"/>
    </source>
</evidence>
<name>A0A6A4VNB5_AMPAM</name>
<protein>
    <submittedName>
        <fullName evidence="2">Proteasome activator complex subunit 4</fullName>
    </submittedName>
</protein>
<dbReference type="PANTHER" id="PTHR32170">
    <property type="entry name" value="PROTEASOME ACTIVATOR COMPLEX SUBUNIT 4"/>
    <property type="match status" value="1"/>
</dbReference>
<keyword evidence="3" id="KW-1185">Reference proteome</keyword>
<proteinExistence type="predicted"/>
<comment type="caution">
    <text evidence="2">The sequence shown here is derived from an EMBL/GenBank/DDBJ whole genome shotgun (WGS) entry which is preliminary data.</text>
</comment>
<dbReference type="Proteomes" id="UP000440578">
    <property type="component" value="Unassembled WGS sequence"/>
</dbReference>
<gene>
    <name evidence="2" type="primary">Psme4_0</name>
    <name evidence="2" type="ORF">FJT64_006880</name>
</gene>
<accession>A0A6A4VNB5</accession>
<dbReference type="AlphaFoldDB" id="A0A6A4VNB5"/>
<dbReference type="OrthoDB" id="17907at2759"/>
<sequence length="170" mass="19377">MFLLLGQEDEAQTVTECVVRGLHDARVEVREMAVQVFSGLLHCGFIDSARQQELRSEFERMACTRLSRRGRGSAPSPDHVAQLRQRHTGVLGLCAFVNAAPYDVPEHLPQTLMTLGDHVNDPPPIQTTIRKTMTNFKRTHHENWRLHRQKFTDDQLTVLTDLLVSPSYYA</sequence>
<dbReference type="GO" id="GO:0016504">
    <property type="term" value="F:peptidase activator activity"/>
    <property type="evidence" value="ECO:0007669"/>
    <property type="project" value="InterPro"/>
</dbReference>
<dbReference type="GO" id="GO:0000502">
    <property type="term" value="C:proteasome complex"/>
    <property type="evidence" value="ECO:0007669"/>
    <property type="project" value="UniProtKB-KW"/>
</dbReference>
<dbReference type="EMBL" id="VIIS01001606">
    <property type="protein sequence ID" value="KAF0295635.1"/>
    <property type="molecule type" value="Genomic_DNA"/>
</dbReference>
<dbReference type="GO" id="GO:0070628">
    <property type="term" value="F:proteasome binding"/>
    <property type="evidence" value="ECO:0007669"/>
    <property type="project" value="InterPro"/>
</dbReference>
<dbReference type="InterPro" id="IPR021843">
    <property type="entry name" value="PSME4_C"/>
</dbReference>
<dbReference type="GO" id="GO:0005829">
    <property type="term" value="C:cytosol"/>
    <property type="evidence" value="ECO:0007669"/>
    <property type="project" value="TreeGrafter"/>
</dbReference>